<reference evidence="2" key="3">
    <citation type="submission" date="2024-02" db="EMBL/GenBank/DDBJ databases">
        <authorList>
            <person name="Bromfield E.S.P."/>
            <person name="Cloutier S."/>
            <person name="Nguyen H.D.T."/>
        </authorList>
    </citation>
    <scope>NUCLEOTIDE SEQUENCE</scope>
    <source>
        <strain evidence="2">101S1MB</strain>
        <strain evidence="1">65S1MB</strain>
    </source>
</reference>
<evidence type="ECO:0000313" key="3">
    <source>
        <dbReference type="Proteomes" id="UP000319298"/>
    </source>
</evidence>
<dbReference type="AlphaFoldDB" id="A0A2U8QN47"/>
<sequence length="93" mass="10055">MTIRSRRETITFKHPVHIRGIARELPAGAYEVVTDEEMIEGLSFASWRRIATMINVPSEGVQGATEMLSIGSVDLADAQASDAQASEASVAHD</sequence>
<dbReference type="EMBL" id="CP050066">
    <property type="protein sequence ID" value="QIP06398.1"/>
    <property type="molecule type" value="Genomic_DNA"/>
</dbReference>
<reference evidence="3 4" key="2">
    <citation type="journal article" date="2020" name="Int. J. Syst. Evol. Microbiol.">
        <title>Description and complete genome sequences of Bradyrhizobium symbiodeficiens sp. nov., a non-symbiotic bacterium associated with legumes native to Canada.</title>
        <authorList>
            <person name="Bromfield E.S.P."/>
            <person name="Cloutier S."/>
            <person name="Nguyen H.D.T."/>
        </authorList>
    </citation>
    <scope>NUCLEOTIDE SEQUENCE [LARGE SCALE GENOMIC DNA]</scope>
    <source>
        <strain evidence="2 4">101S1MB</strain>
        <strain evidence="1 3">65S1MB</strain>
    </source>
</reference>
<evidence type="ECO:0000313" key="4">
    <source>
        <dbReference type="Proteomes" id="UP000500895"/>
    </source>
</evidence>
<name>A0A2U8QN47_9BRAD</name>
<proteinExistence type="predicted"/>
<accession>A0A2U8QN47</accession>
<evidence type="ECO:0000313" key="2">
    <source>
        <dbReference type="EMBL" id="QIP06398.1"/>
    </source>
</evidence>
<evidence type="ECO:0000313" key="1">
    <source>
        <dbReference type="EMBL" id="QDF41459.1"/>
    </source>
</evidence>
<dbReference type="RefSeq" id="WP_094973457.1">
    <property type="nucleotide sequence ID" value="NZ_CP029427.2"/>
</dbReference>
<keyword evidence="3" id="KW-1185">Reference proteome</keyword>
<reference evidence="3" key="1">
    <citation type="submission" date="2019-06" db="EMBL/GenBank/DDBJ databases">
        <title>Whole-Genome Sequence of Bradyrhizobium sp. 3 Strain 65S1MB.</title>
        <authorList>
            <person name="Bromfield E.S.P."/>
            <person name="Cloutier S."/>
            <person name="Nguyen H.D.T."/>
        </authorList>
    </citation>
    <scope>NUCLEOTIDE SEQUENCE [LARGE SCALE GENOMIC DNA]</scope>
    <source>
        <strain evidence="3">65S1MB</strain>
    </source>
</reference>
<protein>
    <submittedName>
        <fullName evidence="2">Uncharacterized protein</fullName>
    </submittedName>
</protein>
<organism evidence="2 4">
    <name type="scientific">Bradyrhizobium symbiodeficiens</name>
    <dbReference type="NCBI Taxonomy" id="1404367"/>
    <lineage>
        <taxon>Bacteria</taxon>
        <taxon>Pseudomonadati</taxon>
        <taxon>Pseudomonadota</taxon>
        <taxon>Alphaproteobacteria</taxon>
        <taxon>Hyphomicrobiales</taxon>
        <taxon>Nitrobacteraceae</taxon>
        <taxon>Bradyrhizobium</taxon>
    </lineage>
</organism>
<dbReference type="EMBL" id="CP041090">
    <property type="protein sequence ID" value="QDF41459.1"/>
    <property type="molecule type" value="Genomic_DNA"/>
</dbReference>
<gene>
    <name evidence="1" type="ORF">FJN17_29910</name>
    <name evidence="2" type="ORF">HAV00_09150</name>
</gene>
<dbReference type="Proteomes" id="UP000319298">
    <property type="component" value="Chromosome"/>
</dbReference>
<dbReference type="Proteomes" id="UP000500895">
    <property type="component" value="Chromosome"/>
</dbReference>